<comment type="similarity">
    <text evidence="1">Belongs to the short-chain dehydrogenases/reductases (SDR) family.</text>
</comment>
<protein>
    <submittedName>
        <fullName evidence="3">SDR family oxidoreductase</fullName>
    </submittedName>
</protein>
<keyword evidence="2" id="KW-0560">Oxidoreductase</keyword>
<accession>A0A437LUZ6</accession>
<dbReference type="PRINTS" id="PR00081">
    <property type="entry name" value="GDHRDH"/>
</dbReference>
<dbReference type="OrthoDB" id="9792355at2"/>
<dbReference type="Pfam" id="PF13561">
    <property type="entry name" value="adh_short_C2"/>
    <property type="match status" value="1"/>
</dbReference>
<dbReference type="InterPro" id="IPR036291">
    <property type="entry name" value="NAD(P)-bd_dom_sf"/>
</dbReference>
<dbReference type="InterPro" id="IPR002347">
    <property type="entry name" value="SDR_fam"/>
</dbReference>
<dbReference type="Gene3D" id="3.40.50.720">
    <property type="entry name" value="NAD(P)-binding Rossmann-like Domain"/>
    <property type="match status" value="1"/>
</dbReference>
<dbReference type="SUPFAM" id="SSF51735">
    <property type="entry name" value="NAD(P)-binding Rossmann-fold domains"/>
    <property type="match status" value="1"/>
</dbReference>
<name>A0A437LUZ6_9SPHN</name>
<dbReference type="InterPro" id="IPR051122">
    <property type="entry name" value="SDR_DHRS6-like"/>
</dbReference>
<dbReference type="EMBL" id="SACN01000006">
    <property type="protein sequence ID" value="RVT89204.1"/>
    <property type="molecule type" value="Genomic_DNA"/>
</dbReference>
<dbReference type="AlphaFoldDB" id="A0A437LUZ6"/>
<organism evidence="3 4">
    <name type="scientific">Sphingomonas crocodyli</name>
    <dbReference type="NCBI Taxonomy" id="1979270"/>
    <lineage>
        <taxon>Bacteria</taxon>
        <taxon>Pseudomonadati</taxon>
        <taxon>Pseudomonadota</taxon>
        <taxon>Alphaproteobacteria</taxon>
        <taxon>Sphingomonadales</taxon>
        <taxon>Sphingomonadaceae</taxon>
        <taxon>Sphingomonas</taxon>
    </lineage>
</organism>
<evidence type="ECO:0000256" key="1">
    <source>
        <dbReference type="ARBA" id="ARBA00006484"/>
    </source>
</evidence>
<sequence length="258" mass="26165">MTIGIVAPGAVVLVVGGTGAIGIEIAAQAAEGGAKTIVHGSREESCAKAIETLRARCPKGDFTPLVSDLTAPGSSAALVGTAAGVHSRLDALIHAAGYGPARAISGPLSRTDPAAYGAFLEMGVASFQEMCHAALPHLSETRGAIVAFASDSGLFAAPRQSLVAARMAAIIAFVRNLGLETARDGVRINCISPSYVEQTPIFDRFLELGGGRVQKARDKAGLGLPTPADIAPLALFLCGPLSTKITGQIISINGGLNA</sequence>
<gene>
    <name evidence="3" type="ORF">EOD43_23115</name>
</gene>
<evidence type="ECO:0000313" key="3">
    <source>
        <dbReference type="EMBL" id="RVT89204.1"/>
    </source>
</evidence>
<dbReference type="RefSeq" id="WP_127746793.1">
    <property type="nucleotide sequence ID" value="NZ_SACN01000006.1"/>
</dbReference>
<dbReference type="PANTHER" id="PTHR43477">
    <property type="entry name" value="DIHYDROANTICAPSIN 7-DEHYDROGENASE"/>
    <property type="match status" value="1"/>
</dbReference>
<evidence type="ECO:0000256" key="2">
    <source>
        <dbReference type="ARBA" id="ARBA00023002"/>
    </source>
</evidence>
<evidence type="ECO:0000313" key="4">
    <source>
        <dbReference type="Proteomes" id="UP000282971"/>
    </source>
</evidence>
<dbReference type="Proteomes" id="UP000282971">
    <property type="component" value="Unassembled WGS sequence"/>
</dbReference>
<keyword evidence="4" id="KW-1185">Reference proteome</keyword>
<dbReference type="GO" id="GO:0016491">
    <property type="term" value="F:oxidoreductase activity"/>
    <property type="evidence" value="ECO:0007669"/>
    <property type="project" value="UniProtKB-KW"/>
</dbReference>
<dbReference type="CDD" id="cd05233">
    <property type="entry name" value="SDR_c"/>
    <property type="match status" value="1"/>
</dbReference>
<comment type="caution">
    <text evidence="3">The sequence shown here is derived from an EMBL/GenBank/DDBJ whole genome shotgun (WGS) entry which is preliminary data.</text>
</comment>
<dbReference type="PANTHER" id="PTHR43477:SF1">
    <property type="entry name" value="DIHYDROANTICAPSIN 7-DEHYDROGENASE"/>
    <property type="match status" value="1"/>
</dbReference>
<reference evidence="3 4" key="1">
    <citation type="submission" date="2019-01" db="EMBL/GenBank/DDBJ databases">
        <authorList>
            <person name="Chen W.-M."/>
        </authorList>
    </citation>
    <scope>NUCLEOTIDE SEQUENCE [LARGE SCALE GENOMIC DNA]</scope>
    <source>
        <strain evidence="3 4">CCP-7</strain>
    </source>
</reference>
<proteinExistence type="inferred from homology"/>